<evidence type="ECO:0000256" key="5">
    <source>
        <dbReference type="ARBA" id="ARBA00022989"/>
    </source>
</evidence>
<dbReference type="STRING" id="430522.BFS30_15595"/>
<dbReference type="Gene3D" id="2.30.30.60">
    <property type="match status" value="1"/>
</dbReference>
<dbReference type="InterPro" id="IPR049278">
    <property type="entry name" value="MS_channel_C"/>
</dbReference>
<keyword evidence="12" id="KW-1185">Reference proteome</keyword>
<dbReference type="RefSeq" id="WP_074609816.1">
    <property type="nucleotide sequence ID" value="NZ_JABMKU010000003.1"/>
</dbReference>
<dbReference type="GO" id="GO:0005886">
    <property type="term" value="C:plasma membrane"/>
    <property type="evidence" value="ECO:0007669"/>
    <property type="project" value="UniProtKB-SubCell"/>
</dbReference>
<organism evidence="11 12">
    <name type="scientific">Pedobacter steynii</name>
    <dbReference type="NCBI Taxonomy" id="430522"/>
    <lineage>
        <taxon>Bacteria</taxon>
        <taxon>Pseudomonadati</taxon>
        <taxon>Bacteroidota</taxon>
        <taxon>Sphingobacteriia</taxon>
        <taxon>Sphingobacteriales</taxon>
        <taxon>Sphingobacteriaceae</taxon>
        <taxon>Pedobacter</taxon>
    </lineage>
</organism>
<dbReference type="AlphaFoldDB" id="A0A1G9ZBK7"/>
<dbReference type="Gene3D" id="1.10.287.1260">
    <property type="match status" value="1"/>
</dbReference>
<feature type="domain" description="Mechanosensitive ion channel MscS C-terminal" evidence="10">
    <location>
        <begin position="703"/>
        <end position="785"/>
    </location>
</feature>
<evidence type="ECO:0000313" key="12">
    <source>
        <dbReference type="Proteomes" id="UP000183200"/>
    </source>
</evidence>
<protein>
    <submittedName>
        <fullName evidence="11">Mechanosensitive ion channel</fullName>
    </submittedName>
</protein>
<keyword evidence="6 7" id="KW-0472">Membrane</keyword>
<evidence type="ECO:0000256" key="4">
    <source>
        <dbReference type="ARBA" id="ARBA00022692"/>
    </source>
</evidence>
<dbReference type="EMBL" id="FNGY01000006">
    <property type="protein sequence ID" value="SDN18782.1"/>
    <property type="molecule type" value="Genomic_DNA"/>
</dbReference>
<feature type="transmembrane region" description="Helical" evidence="7">
    <location>
        <begin position="304"/>
        <end position="325"/>
    </location>
</feature>
<feature type="transmembrane region" description="Helical" evidence="7">
    <location>
        <begin position="450"/>
        <end position="474"/>
    </location>
</feature>
<reference evidence="12" key="1">
    <citation type="submission" date="2016-10" db="EMBL/GenBank/DDBJ databases">
        <authorList>
            <person name="Varghese N."/>
            <person name="Submissions S."/>
        </authorList>
    </citation>
    <scope>NUCLEOTIDE SEQUENCE [LARGE SCALE GENOMIC DNA]</scope>
    <source>
        <strain evidence="12">DSM 19110</strain>
    </source>
</reference>
<evidence type="ECO:0000256" key="3">
    <source>
        <dbReference type="ARBA" id="ARBA00022475"/>
    </source>
</evidence>
<feature type="transmembrane region" description="Helical" evidence="7">
    <location>
        <begin position="331"/>
        <end position="351"/>
    </location>
</feature>
<evidence type="ECO:0000256" key="1">
    <source>
        <dbReference type="ARBA" id="ARBA00004651"/>
    </source>
</evidence>
<feature type="transmembrane region" description="Helical" evidence="7">
    <location>
        <begin position="383"/>
        <end position="399"/>
    </location>
</feature>
<dbReference type="InterPro" id="IPR052702">
    <property type="entry name" value="MscS-like_channel"/>
</dbReference>
<feature type="transmembrane region" description="Helical" evidence="7">
    <location>
        <begin position="540"/>
        <end position="568"/>
    </location>
</feature>
<comment type="similarity">
    <text evidence="2">Belongs to the MscS (TC 1.A.23) family.</text>
</comment>
<accession>A0A1G9ZBK7</accession>
<dbReference type="SUPFAM" id="SSF82689">
    <property type="entry name" value="Mechanosensitive channel protein MscS (YggB), C-terminal domain"/>
    <property type="match status" value="1"/>
</dbReference>
<feature type="transmembrane region" description="Helical" evidence="7">
    <location>
        <begin position="615"/>
        <end position="642"/>
    </location>
</feature>
<dbReference type="SUPFAM" id="SSF50182">
    <property type="entry name" value="Sm-like ribonucleoproteins"/>
    <property type="match status" value="1"/>
</dbReference>
<evidence type="ECO:0000259" key="10">
    <source>
        <dbReference type="Pfam" id="PF21082"/>
    </source>
</evidence>
<feature type="transmembrane region" description="Helical" evidence="7">
    <location>
        <begin position="265"/>
        <end position="283"/>
    </location>
</feature>
<proteinExistence type="inferred from homology"/>
<dbReference type="InterPro" id="IPR023408">
    <property type="entry name" value="MscS_beta-dom_sf"/>
</dbReference>
<keyword evidence="4 7" id="KW-0812">Transmembrane</keyword>
<keyword evidence="3" id="KW-1003">Cell membrane</keyword>
<feature type="chain" id="PRO_5010172397" evidence="8">
    <location>
        <begin position="33"/>
        <end position="792"/>
    </location>
</feature>
<dbReference type="Proteomes" id="UP000183200">
    <property type="component" value="Unassembled WGS sequence"/>
</dbReference>
<dbReference type="InterPro" id="IPR011014">
    <property type="entry name" value="MscS_channel_TM-2"/>
</dbReference>
<gene>
    <name evidence="11" type="ORF">SAMN05421820_106418</name>
</gene>
<dbReference type="PANTHER" id="PTHR30347">
    <property type="entry name" value="POTASSIUM CHANNEL RELATED"/>
    <property type="match status" value="1"/>
</dbReference>
<feature type="signal peptide" evidence="8">
    <location>
        <begin position="1"/>
        <end position="32"/>
    </location>
</feature>
<dbReference type="InterPro" id="IPR010920">
    <property type="entry name" value="LSM_dom_sf"/>
</dbReference>
<sequence length="792" mass="88880">MDHMVLMGSYGKNARVFLIFFCLLAAFQSSFAQNKQQTAQKKPKHVVTESEIPLLVNKVETYTLAIDKNNFIIKIGFDFSVIETPLSEIETKLKTFKKRFETQGQKMNLRSLNSAVILLKEQSDNLLNYKKILVSYGEQLSKSNTEVRKILSDPDLNVIIPDSVLNEQLNSMVKDGKRLDTLQRKMLSRVNLLRNRLSINLLQLNDLSSNMSYLSISKKINMFSREEAPLFKLKAEKYKQSFGETVLNAFERSGKIISIYLAGKGHLTTLALLIFIFITAWLLSNMRRIKKQEEVESVLLQVNFLKRSVIVGSVMGLLTYAPLLFGNPTMSLLHAIEALRVIAICFLLFPFLNGSSKYLWIGLVLIWFFYAIDDILLDSSFGERWGLFIAGVLLFLICVDMIRRRTAFFLKIEESPVTKALVIFTLAQVVLSILFNLSGRLSLAKIFGVSAIQCLMLGISLKVFCTMVLEAIYLQTEAYQSSRFSDFINFKELQHRFQRTLWILASIIWTIGLIRNLTLYDLMLRLSADFLQESRSIGSYQFTFASIGIFFCIIWFSSLISSFISFFFGHEKATAGGKRSGLNSMMLLIRLAIWTVGFLIAVAAAGIPIDRLSIMLGALGVGIGFGLQNIVNNLVSGIILAFERPIQIGDQIEIGNKSGVVKEIGVRSSKIHNAEGADIIVPNGDLLSQHLINWTMQDRSKRVEFMIGVPYSTDLDSVILLIKETLKKNENILPVPEPVVIVQDFGEYAISVRILLWVGDLAVGGGVRSAAMIDVKKALAAAGIQLQIRPLS</sequence>
<feature type="transmembrane region" description="Helical" evidence="7">
    <location>
        <begin position="501"/>
        <end position="520"/>
    </location>
</feature>
<evidence type="ECO:0000256" key="2">
    <source>
        <dbReference type="ARBA" id="ARBA00008017"/>
    </source>
</evidence>
<name>A0A1G9ZBK7_9SPHI</name>
<feature type="domain" description="Mechanosensitive ion channel MscS" evidence="9">
    <location>
        <begin position="629"/>
        <end position="695"/>
    </location>
</feature>
<dbReference type="PANTHER" id="PTHR30347:SF1">
    <property type="entry name" value="MECHANOSENSITIVE CHANNEL MSCK"/>
    <property type="match status" value="1"/>
</dbReference>
<dbReference type="Gene3D" id="3.30.70.100">
    <property type="match status" value="1"/>
</dbReference>
<feature type="transmembrane region" description="Helical" evidence="7">
    <location>
        <begin position="358"/>
        <end position="377"/>
    </location>
</feature>
<evidence type="ECO:0000256" key="8">
    <source>
        <dbReference type="SAM" id="SignalP"/>
    </source>
</evidence>
<dbReference type="SUPFAM" id="SSF82861">
    <property type="entry name" value="Mechanosensitive channel protein MscS (YggB), transmembrane region"/>
    <property type="match status" value="1"/>
</dbReference>
<dbReference type="Pfam" id="PF00924">
    <property type="entry name" value="MS_channel_2nd"/>
    <property type="match status" value="1"/>
</dbReference>
<evidence type="ECO:0000256" key="6">
    <source>
        <dbReference type="ARBA" id="ARBA00023136"/>
    </source>
</evidence>
<dbReference type="Pfam" id="PF21082">
    <property type="entry name" value="MS_channel_3rd"/>
    <property type="match status" value="1"/>
</dbReference>
<feature type="transmembrane region" description="Helical" evidence="7">
    <location>
        <begin position="420"/>
        <end position="438"/>
    </location>
</feature>
<dbReference type="GO" id="GO:0008381">
    <property type="term" value="F:mechanosensitive monoatomic ion channel activity"/>
    <property type="evidence" value="ECO:0007669"/>
    <property type="project" value="UniProtKB-ARBA"/>
</dbReference>
<dbReference type="InterPro" id="IPR006685">
    <property type="entry name" value="MscS_channel_2nd"/>
</dbReference>
<evidence type="ECO:0000313" key="11">
    <source>
        <dbReference type="EMBL" id="SDN18782.1"/>
    </source>
</evidence>
<feature type="transmembrane region" description="Helical" evidence="7">
    <location>
        <begin position="588"/>
        <end position="609"/>
    </location>
</feature>
<keyword evidence="5 7" id="KW-1133">Transmembrane helix</keyword>
<evidence type="ECO:0000259" key="9">
    <source>
        <dbReference type="Pfam" id="PF00924"/>
    </source>
</evidence>
<keyword evidence="8" id="KW-0732">Signal</keyword>
<comment type="subcellular location">
    <subcellularLocation>
        <location evidence="1">Cell membrane</location>
        <topology evidence="1">Multi-pass membrane protein</topology>
    </subcellularLocation>
</comment>
<dbReference type="InterPro" id="IPR011066">
    <property type="entry name" value="MscS_channel_C_sf"/>
</dbReference>
<evidence type="ECO:0000256" key="7">
    <source>
        <dbReference type="SAM" id="Phobius"/>
    </source>
</evidence>